<proteinExistence type="predicted"/>
<dbReference type="InterPro" id="IPR039875">
    <property type="entry name" value="LENG1-like"/>
</dbReference>
<dbReference type="Proteomes" id="UP000054988">
    <property type="component" value="Unassembled WGS sequence"/>
</dbReference>
<feature type="region of interest" description="Disordered" evidence="2">
    <location>
        <begin position="59"/>
        <end position="86"/>
    </location>
</feature>
<dbReference type="PANTHER" id="PTHR22093:SF0">
    <property type="entry name" value="LEUKOCYTE RECEPTOR CLUSTER MEMBER 1"/>
    <property type="match status" value="1"/>
</dbReference>
<dbReference type="InterPro" id="IPR019339">
    <property type="entry name" value="CIR_N_dom"/>
</dbReference>
<sequence>MGKLNIAHHKSYHPYRRDNIERVRRDEEEARRKVEREDERVMVADAEARIELLRKRAEVEGKGNQVELPPQQPIQGSSLGSGKHINFFEDLEQSAIAAAASIRSKKPGAPDETEKGIPLAPSKKDLSPWYSSNGKSSRGKDGEEEDWDDEQRRKRERDTNRKSMHDPLTAIQHQLASSPPSSRGKSISKSKPQFRISDTDGPTVTSAQQARLARESSERERALALIRAKKREAMGSETPMSTRSDGASEYGDMYNRREVAAARESRERRWGGSGNRRW</sequence>
<feature type="compositionally biased region" description="Basic and acidic residues" evidence="2">
    <location>
        <begin position="212"/>
        <end position="222"/>
    </location>
</feature>
<feature type="domain" description="CBF1-interacting co-repressor CIR N-terminal" evidence="3">
    <location>
        <begin position="11"/>
        <end position="47"/>
    </location>
</feature>
<evidence type="ECO:0000259" key="3">
    <source>
        <dbReference type="SMART" id="SM01083"/>
    </source>
</evidence>
<feature type="region of interest" description="Disordered" evidence="2">
    <location>
        <begin position="102"/>
        <end position="255"/>
    </location>
</feature>
<organism evidence="4 5">
    <name type="scientific">Moniliophthora roreri</name>
    <name type="common">Frosty pod rot fungus</name>
    <name type="synonym">Monilia roreri</name>
    <dbReference type="NCBI Taxonomy" id="221103"/>
    <lineage>
        <taxon>Eukaryota</taxon>
        <taxon>Fungi</taxon>
        <taxon>Dikarya</taxon>
        <taxon>Basidiomycota</taxon>
        <taxon>Agaricomycotina</taxon>
        <taxon>Agaricomycetes</taxon>
        <taxon>Agaricomycetidae</taxon>
        <taxon>Agaricales</taxon>
        <taxon>Marasmiineae</taxon>
        <taxon>Marasmiaceae</taxon>
        <taxon>Moniliophthora</taxon>
    </lineage>
</organism>
<dbReference type="EMBL" id="LATX01001174">
    <property type="protein sequence ID" value="KTB43399.1"/>
    <property type="molecule type" value="Genomic_DNA"/>
</dbReference>
<feature type="coiled-coil region" evidence="1">
    <location>
        <begin position="17"/>
        <end position="56"/>
    </location>
</feature>
<feature type="compositionally biased region" description="Low complexity" evidence="2">
    <location>
        <begin position="177"/>
        <end position="191"/>
    </location>
</feature>
<dbReference type="SMART" id="SM01083">
    <property type="entry name" value="Cir_N"/>
    <property type="match status" value="1"/>
</dbReference>
<evidence type="ECO:0000256" key="2">
    <source>
        <dbReference type="SAM" id="MobiDB-lite"/>
    </source>
</evidence>
<dbReference type="eggNOG" id="ENOG502RR25">
    <property type="taxonomic scope" value="Eukaryota"/>
</dbReference>
<dbReference type="PANTHER" id="PTHR22093">
    <property type="entry name" value="LEUKOCYTE RECEPTOR CLUSTER LRC MEMBER 1"/>
    <property type="match status" value="1"/>
</dbReference>
<evidence type="ECO:0000313" key="5">
    <source>
        <dbReference type="Proteomes" id="UP000054988"/>
    </source>
</evidence>
<comment type="caution">
    <text evidence="4">The sequence shown here is derived from an EMBL/GenBank/DDBJ whole genome shotgun (WGS) entry which is preliminary data.</text>
</comment>
<gene>
    <name evidence="4" type="ORF">WG66_4021</name>
</gene>
<keyword evidence="1" id="KW-0175">Coiled coil</keyword>
<name>A0A0W0G476_MONRR</name>
<evidence type="ECO:0000256" key="1">
    <source>
        <dbReference type="SAM" id="Coils"/>
    </source>
</evidence>
<accession>A0A0W0G476</accession>
<protein>
    <recommendedName>
        <fullName evidence="3">CBF1-interacting co-repressor CIR N-terminal domain-containing protein</fullName>
    </recommendedName>
</protein>
<dbReference type="AlphaFoldDB" id="A0A0W0G476"/>
<reference evidence="4 5" key="1">
    <citation type="submission" date="2015-12" db="EMBL/GenBank/DDBJ databases">
        <title>Draft genome sequence of Moniliophthora roreri, the causal agent of frosty pod rot of cacao.</title>
        <authorList>
            <person name="Aime M.C."/>
            <person name="Diaz-Valderrama J.R."/>
            <person name="Kijpornyongpan T."/>
            <person name="Phillips-Mora W."/>
        </authorList>
    </citation>
    <scope>NUCLEOTIDE SEQUENCE [LARGE SCALE GENOMIC DNA]</scope>
    <source>
        <strain evidence="4 5">MCA 2952</strain>
    </source>
</reference>
<feature type="compositionally biased region" description="Basic and acidic residues" evidence="2">
    <location>
        <begin position="150"/>
        <end position="165"/>
    </location>
</feature>
<evidence type="ECO:0000313" key="4">
    <source>
        <dbReference type="EMBL" id="KTB43399.1"/>
    </source>
</evidence>
<feature type="compositionally biased region" description="Polar residues" evidence="2">
    <location>
        <begin position="200"/>
        <end position="209"/>
    </location>
</feature>